<accession>F0WWS5</accession>
<dbReference type="HOGENOM" id="CLU_728464_0_0_1"/>
<organism evidence="1">
    <name type="scientific">Albugo laibachii Nc14</name>
    <dbReference type="NCBI Taxonomy" id="890382"/>
    <lineage>
        <taxon>Eukaryota</taxon>
        <taxon>Sar</taxon>
        <taxon>Stramenopiles</taxon>
        <taxon>Oomycota</taxon>
        <taxon>Peronosporomycetes</taxon>
        <taxon>Albuginales</taxon>
        <taxon>Albuginaceae</taxon>
        <taxon>Albugo</taxon>
    </lineage>
</organism>
<protein>
    <submittedName>
        <fullName evidence="1">AlNc14C330G10688 protein</fullName>
    </submittedName>
</protein>
<evidence type="ECO:0000313" key="1">
    <source>
        <dbReference type="EMBL" id="CCA25902.1"/>
    </source>
</evidence>
<reference evidence="1" key="1">
    <citation type="journal article" date="2011" name="PLoS Biol.">
        <title>Gene gain and loss during evolution of obligate parasitism in the white rust pathogen of Arabidopsis thaliana.</title>
        <authorList>
            <person name="Kemen E."/>
            <person name="Gardiner A."/>
            <person name="Schultz-Larsen T."/>
            <person name="Kemen A.C."/>
            <person name="Balmuth A.L."/>
            <person name="Robert-Seilaniantz A."/>
            <person name="Bailey K."/>
            <person name="Holub E."/>
            <person name="Studholme D.J."/>
            <person name="Maclean D."/>
            <person name="Jones J.D."/>
        </authorList>
    </citation>
    <scope>NUCLEOTIDE SEQUENCE</scope>
</reference>
<proteinExistence type="predicted"/>
<gene>
    <name evidence="1" type="primary">AlNc14C330G10688</name>
    <name evidence="1" type="ORF">ALNC14_120460</name>
</gene>
<name>F0WWS5_9STRA</name>
<reference evidence="1" key="2">
    <citation type="submission" date="2011-02" db="EMBL/GenBank/DDBJ databases">
        <authorList>
            <person name="MacLean D."/>
        </authorList>
    </citation>
    <scope>NUCLEOTIDE SEQUENCE</scope>
</reference>
<dbReference type="AlphaFoldDB" id="F0WWS5"/>
<sequence length="380" mass="42934">MDATAIKFVTQWSKALFQQWKKDRSTTTISPDDLFWNDTAFLHSILAEAIAKLPALPLQTFLTTNITQYASVAAESLSTEFEKSAFTLLEAPKNENNAFRLESSSPSKLIDQIEGLWTEKQLCRFRSDLKAIQDDIRCINDICSCTNALLAQWEQVSNSDCERIRNVYLKIWTALLLFPSIESTDPFDNSPKHDSITSSVAITRAAVCLIAINSATQNDAYLNKAIQLVLYYHTSSHTKSNLTENWLMDVLLELHRNQISCTHDSLSQMYDAAFSQKAPENKQEMVFLNTLCCYRYCTGTLNHAPKVSIFGDSLGKKLLPNEFCRWANFSNDPTCRMLGKLAHQPAASIFSDTIIPTSMLDTFIQVSDGHFVNRKFTFTL</sequence>
<dbReference type="EMBL" id="FR824375">
    <property type="protein sequence ID" value="CCA25902.1"/>
    <property type="molecule type" value="Genomic_DNA"/>
</dbReference>